<protein>
    <submittedName>
        <fullName evidence="2">Uncharacterized protein</fullName>
    </submittedName>
</protein>
<feature type="signal peptide" evidence="1">
    <location>
        <begin position="1"/>
        <end position="19"/>
    </location>
</feature>
<feature type="chain" id="PRO_5020996332" evidence="1">
    <location>
        <begin position="20"/>
        <end position="219"/>
    </location>
</feature>
<keyword evidence="1" id="KW-0732">Signal</keyword>
<accession>A0A4P9Y4A9</accession>
<keyword evidence="3" id="KW-1185">Reference proteome</keyword>
<gene>
    <name evidence="2" type="ORF">BJ684DRAFT_16589</name>
</gene>
<dbReference type="AlphaFoldDB" id="A0A4P9Y4A9"/>
<evidence type="ECO:0000313" key="3">
    <source>
        <dbReference type="Proteomes" id="UP000267251"/>
    </source>
</evidence>
<dbReference type="EMBL" id="KZ988146">
    <property type="protein sequence ID" value="RKP12971.1"/>
    <property type="molecule type" value="Genomic_DNA"/>
</dbReference>
<proteinExistence type="predicted"/>
<reference evidence="3" key="1">
    <citation type="journal article" date="2018" name="Nat. Microbiol.">
        <title>Leveraging single-cell genomics to expand the fungal tree of life.</title>
        <authorList>
            <person name="Ahrendt S.R."/>
            <person name="Quandt C.A."/>
            <person name="Ciobanu D."/>
            <person name="Clum A."/>
            <person name="Salamov A."/>
            <person name="Andreopoulos B."/>
            <person name="Cheng J.F."/>
            <person name="Woyke T."/>
            <person name="Pelin A."/>
            <person name="Henrissat B."/>
            <person name="Reynolds N.K."/>
            <person name="Benny G.L."/>
            <person name="Smith M.E."/>
            <person name="James T.Y."/>
            <person name="Grigoriev I.V."/>
        </authorList>
    </citation>
    <scope>NUCLEOTIDE SEQUENCE [LARGE SCALE GENOMIC DNA]</scope>
</reference>
<organism evidence="2 3">
    <name type="scientific">Piptocephalis cylindrospora</name>
    <dbReference type="NCBI Taxonomy" id="1907219"/>
    <lineage>
        <taxon>Eukaryota</taxon>
        <taxon>Fungi</taxon>
        <taxon>Fungi incertae sedis</taxon>
        <taxon>Zoopagomycota</taxon>
        <taxon>Zoopagomycotina</taxon>
        <taxon>Zoopagomycetes</taxon>
        <taxon>Zoopagales</taxon>
        <taxon>Piptocephalidaceae</taxon>
        <taxon>Piptocephalis</taxon>
    </lineage>
</organism>
<sequence length="219" mass="23893">MKLSCSLAALLLALPACLSSPFTDSSVEQVKSSQLQSIVTTDNQGNKYFLCVGIKDKSDFDNKVGNPTAVLRKIGWPEAGCIFSMYSLNRENTQKMFKMRDQMQVSLLGGPDGVVFDIADNSGMKDGRSMYWNPEAENNPPIKINGADGVEPSTLSVQINDGGSIKKYVLKGLGDPRDDNPKVEMAEEGTVNSALLHWHVVSWPSDIPLQEPETNDKPA</sequence>
<evidence type="ECO:0000313" key="2">
    <source>
        <dbReference type="EMBL" id="RKP12971.1"/>
    </source>
</evidence>
<name>A0A4P9Y4A9_9FUNG</name>
<evidence type="ECO:0000256" key="1">
    <source>
        <dbReference type="SAM" id="SignalP"/>
    </source>
</evidence>
<dbReference type="Proteomes" id="UP000267251">
    <property type="component" value="Unassembled WGS sequence"/>
</dbReference>